<dbReference type="RefSeq" id="XP_007865871.1">
    <property type="nucleotide sequence ID" value="XM_007867680.1"/>
</dbReference>
<feature type="compositionally biased region" description="Polar residues" evidence="1">
    <location>
        <begin position="22"/>
        <end position="69"/>
    </location>
</feature>
<feature type="compositionally biased region" description="Low complexity" evidence="1">
    <location>
        <begin position="194"/>
        <end position="203"/>
    </location>
</feature>
<feature type="region of interest" description="Disordered" evidence="1">
    <location>
        <begin position="161"/>
        <end position="212"/>
    </location>
</feature>
<name>S7Q8J2_GLOTA</name>
<dbReference type="EMBL" id="KB469301">
    <property type="protein sequence ID" value="EPQ55842.1"/>
    <property type="molecule type" value="Genomic_DNA"/>
</dbReference>
<protein>
    <submittedName>
        <fullName evidence="3">Uncharacterized protein</fullName>
    </submittedName>
</protein>
<dbReference type="OrthoDB" id="10660454at2759"/>
<feature type="region of interest" description="Disordered" evidence="1">
    <location>
        <begin position="236"/>
        <end position="296"/>
    </location>
</feature>
<dbReference type="KEGG" id="gtr:GLOTRDRAFT_93386"/>
<feature type="compositionally biased region" description="Basic and acidic residues" evidence="1">
    <location>
        <begin position="264"/>
        <end position="279"/>
    </location>
</feature>
<feature type="transmembrane region" description="Helical" evidence="2">
    <location>
        <begin position="79"/>
        <end position="101"/>
    </location>
</feature>
<keyword evidence="4" id="KW-1185">Reference proteome</keyword>
<keyword evidence="2" id="KW-1133">Transmembrane helix</keyword>
<gene>
    <name evidence="3" type="ORF">GLOTRDRAFT_93386</name>
</gene>
<keyword evidence="2" id="KW-0472">Membrane</keyword>
<dbReference type="Proteomes" id="UP000030669">
    <property type="component" value="Unassembled WGS sequence"/>
</dbReference>
<feature type="region of interest" description="Disordered" evidence="1">
    <location>
        <begin position="1"/>
        <end position="70"/>
    </location>
</feature>
<dbReference type="HOGENOM" id="CLU_940263_0_0_1"/>
<dbReference type="AlphaFoldDB" id="S7Q8J2"/>
<sequence length="296" mass="31636">MSSDSSQVTAPAGQPVPAGITPSHSSPTDSRTTSAGDSGNTATHPAGNDQQTSSSSPYISGTGVTTINRSSRHTTDTGAIAGGVAGGLVALFLLLVALMWWRVRRRIRAHERGDTVRVKRARGEKVDLRSEAEGDSMLGTDPERALGGPFDAMDVSPYINHVSPFPPPDNTSLMAVHPLNTPNTTPVPSDHRPGSSSGSVTKSSSKHGRNDKALLKAQERQQELARMVAEHEESLALLQQRSPPSSANHAESAAAPTPMSSAEEELRSQIRQMQEEMHRMQAQLSTLNDEPPPRYE</sequence>
<dbReference type="GeneID" id="19309485"/>
<proteinExistence type="predicted"/>
<organism evidence="3 4">
    <name type="scientific">Gloeophyllum trabeum (strain ATCC 11539 / FP-39264 / Madison 617)</name>
    <name type="common">Brown rot fungus</name>
    <dbReference type="NCBI Taxonomy" id="670483"/>
    <lineage>
        <taxon>Eukaryota</taxon>
        <taxon>Fungi</taxon>
        <taxon>Dikarya</taxon>
        <taxon>Basidiomycota</taxon>
        <taxon>Agaricomycotina</taxon>
        <taxon>Agaricomycetes</taxon>
        <taxon>Gloeophyllales</taxon>
        <taxon>Gloeophyllaceae</taxon>
        <taxon>Gloeophyllum</taxon>
    </lineage>
</organism>
<keyword evidence="2" id="KW-0812">Transmembrane</keyword>
<evidence type="ECO:0000313" key="3">
    <source>
        <dbReference type="EMBL" id="EPQ55842.1"/>
    </source>
</evidence>
<reference evidence="3 4" key="1">
    <citation type="journal article" date="2012" name="Science">
        <title>The Paleozoic origin of enzymatic lignin decomposition reconstructed from 31 fungal genomes.</title>
        <authorList>
            <person name="Floudas D."/>
            <person name="Binder M."/>
            <person name="Riley R."/>
            <person name="Barry K."/>
            <person name="Blanchette R.A."/>
            <person name="Henrissat B."/>
            <person name="Martinez A.T."/>
            <person name="Otillar R."/>
            <person name="Spatafora J.W."/>
            <person name="Yadav J.S."/>
            <person name="Aerts A."/>
            <person name="Benoit I."/>
            <person name="Boyd A."/>
            <person name="Carlson A."/>
            <person name="Copeland A."/>
            <person name="Coutinho P.M."/>
            <person name="de Vries R.P."/>
            <person name="Ferreira P."/>
            <person name="Findley K."/>
            <person name="Foster B."/>
            <person name="Gaskell J."/>
            <person name="Glotzer D."/>
            <person name="Gorecki P."/>
            <person name="Heitman J."/>
            <person name="Hesse C."/>
            <person name="Hori C."/>
            <person name="Igarashi K."/>
            <person name="Jurgens J.A."/>
            <person name="Kallen N."/>
            <person name="Kersten P."/>
            <person name="Kohler A."/>
            <person name="Kuees U."/>
            <person name="Kumar T.K.A."/>
            <person name="Kuo A."/>
            <person name="LaButti K."/>
            <person name="Larrondo L.F."/>
            <person name="Lindquist E."/>
            <person name="Ling A."/>
            <person name="Lombard V."/>
            <person name="Lucas S."/>
            <person name="Lundell T."/>
            <person name="Martin R."/>
            <person name="McLaughlin D.J."/>
            <person name="Morgenstern I."/>
            <person name="Morin E."/>
            <person name="Murat C."/>
            <person name="Nagy L.G."/>
            <person name="Nolan M."/>
            <person name="Ohm R.A."/>
            <person name="Patyshakuliyeva A."/>
            <person name="Rokas A."/>
            <person name="Ruiz-Duenas F.J."/>
            <person name="Sabat G."/>
            <person name="Salamov A."/>
            <person name="Samejima M."/>
            <person name="Schmutz J."/>
            <person name="Slot J.C."/>
            <person name="St John F."/>
            <person name="Stenlid J."/>
            <person name="Sun H."/>
            <person name="Sun S."/>
            <person name="Syed K."/>
            <person name="Tsang A."/>
            <person name="Wiebenga A."/>
            <person name="Young D."/>
            <person name="Pisabarro A."/>
            <person name="Eastwood D.C."/>
            <person name="Martin F."/>
            <person name="Cullen D."/>
            <person name="Grigoriev I.V."/>
            <person name="Hibbett D.S."/>
        </authorList>
    </citation>
    <scope>NUCLEOTIDE SEQUENCE [LARGE SCALE GENOMIC DNA]</scope>
    <source>
        <strain evidence="3 4">ATCC 11539</strain>
    </source>
</reference>
<evidence type="ECO:0000256" key="2">
    <source>
        <dbReference type="SAM" id="Phobius"/>
    </source>
</evidence>
<feature type="compositionally biased region" description="Polar residues" evidence="1">
    <location>
        <begin position="237"/>
        <end position="249"/>
    </location>
</feature>
<evidence type="ECO:0000313" key="4">
    <source>
        <dbReference type="Proteomes" id="UP000030669"/>
    </source>
</evidence>
<accession>S7Q8J2</accession>
<evidence type="ECO:0000256" key="1">
    <source>
        <dbReference type="SAM" id="MobiDB-lite"/>
    </source>
</evidence>